<protein>
    <submittedName>
        <fullName evidence="2">Unnamed protein product</fullName>
    </submittedName>
</protein>
<name>A0A9W7CX16_9STRA</name>
<dbReference type="OrthoDB" id="116835at2759"/>
<comment type="caution">
    <text evidence="2">The sequence shown here is derived from an EMBL/GenBank/DDBJ whole genome shotgun (WGS) entry which is preliminary data.</text>
</comment>
<proteinExistence type="predicted"/>
<organism evidence="2 3">
    <name type="scientific">Phytophthora fragariaefolia</name>
    <dbReference type="NCBI Taxonomy" id="1490495"/>
    <lineage>
        <taxon>Eukaryota</taxon>
        <taxon>Sar</taxon>
        <taxon>Stramenopiles</taxon>
        <taxon>Oomycota</taxon>
        <taxon>Peronosporomycetes</taxon>
        <taxon>Peronosporales</taxon>
        <taxon>Peronosporaceae</taxon>
        <taxon>Phytophthora</taxon>
    </lineage>
</organism>
<feature type="transmembrane region" description="Helical" evidence="1">
    <location>
        <begin position="257"/>
        <end position="280"/>
    </location>
</feature>
<gene>
    <name evidence="2" type="ORF">Pfra01_001351700</name>
</gene>
<sequence>MAGSSSCNSRLYPDIEAPVDPRYAAAYPTANVPMMTAVESERWPLTHAQPDPYNAYYVPPSYGEPLVENRHCHHHHYDHHHSRLHRHRSCNHHGVVCSTLRLVLFHALNAVLGIVAFVVVITGVHVALGLIPLCCVGLLVFRGVVQLVQWLATLDVKLSNYVTSPHEEHVLVADADRPLNGFAGLQLSPGLSYFSPVSLLGALYFSTVKVVLSIVSLVVVSLFASLPILLLAFGNDDSDWLLKLHHHKTVDLHEYPFTFYVLWGCVFILTVVAMHVVMWLSRAATHFFCCERVSEPEYTIPIVEYPGTMYGSDMSRTQMYHQSQ</sequence>
<dbReference type="Proteomes" id="UP001165121">
    <property type="component" value="Unassembled WGS sequence"/>
</dbReference>
<dbReference type="EMBL" id="BSXT01001389">
    <property type="protein sequence ID" value="GMF41963.1"/>
    <property type="molecule type" value="Genomic_DNA"/>
</dbReference>
<feature type="transmembrane region" description="Helical" evidence="1">
    <location>
        <begin position="102"/>
        <end position="124"/>
    </location>
</feature>
<reference evidence="2" key="1">
    <citation type="submission" date="2023-04" db="EMBL/GenBank/DDBJ databases">
        <title>Phytophthora fragariaefolia NBRC 109709.</title>
        <authorList>
            <person name="Ichikawa N."/>
            <person name="Sato H."/>
            <person name="Tonouchi N."/>
        </authorList>
    </citation>
    <scope>NUCLEOTIDE SEQUENCE</scope>
    <source>
        <strain evidence="2">NBRC 109709</strain>
    </source>
</reference>
<keyword evidence="3" id="KW-1185">Reference proteome</keyword>
<accession>A0A9W7CX16</accession>
<feature type="transmembrane region" description="Helical" evidence="1">
    <location>
        <begin position="210"/>
        <end position="233"/>
    </location>
</feature>
<evidence type="ECO:0000313" key="2">
    <source>
        <dbReference type="EMBL" id="GMF41963.1"/>
    </source>
</evidence>
<evidence type="ECO:0000313" key="3">
    <source>
        <dbReference type="Proteomes" id="UP001165121"/>
    </source>
</evidence>
<dbReference type="AlphaFoldDB" id="A0A9W7CX16"/>
<keyword evidence="1" id="KW-0472">Membrane</keyword>
<keyword evidence="1" id="KW-1133">Transmembrane helix</keyword>
<keyword evidence="1" id="KW-0812">Transmembrane</keyword>
<evidence type="ECO:0000256" key="1">
    <source>
        <dbReference type="SAM" id="Phobius"/>
    </source>
</evidence>